<protein>
    <submittedName>
        <fullName evidence="12">Uncharacterized protein</fullName>
    </submittedName>
</protein>
<evidence type="ECO:0000256" key="2">
    <source>
        <dbReference type="ARBA" id="ARBA00010569"/>
    </source>
</evidence>
<evidence type="ECO:0000313" key="13">
    <source>
        <dbReference type="Proteomes" id="UP001162162"/>
    </source>
</evidence>
<evidence type="ECO:0000256" key="9">
    <source>
        <dbReference type="ARBA" id="ARBA00023157"/>
    </source>
</evidence>
<name>A0AAV8YYZ9_9CUCU</name>
<dbReference type="InterPro" id="IPR005331">
    <property type="entry name" value="Sulfotransferase"/>
</dbReference>
<gene>
    <name evidence="12" type="ORF">NQ318_014217</name>
</gene>
<dbReference type="Gene3D" id="3.40.50.300">
    <property type="entry name" value="P-loop containing nucleotide triphosphate hydrolases"/>
    <property type="match status" value="2"/>
</dbReference>
<dbReference type="Pfam" id="PF03567">
    <property type="entry name" value="Sulfotransfer_2"/>
    <property type="match status" value="2"/>
</dbReference>
<dbReference type="PANTHER" id="PTHR12129">
    <property type="entry name" value="HEPARAN SULFATE 2-O-SULFOTRANSFERASE"/>
    <property type="match status" value="1"/>
</dbReference>
<dbReference type="GO" id="GO:0000139">
    <property type="term" value="C:Golgi membrane"/>
    <property type="evidence" value="ECO:0007669"/>
    <property type="project" value="UniProtKB-SubCell"/>
</dbReference>
<accession>A0AAV8YYZ9</accession>
<keyword evidence="3" id="KW-0808">Transferase</keyword>
<dbReference type="Proteomes" id="UP001162162">
    <property type="component" value="Unassembled WGS sequence"/>
</dbReference>
<proteinExistence type="inferred from homology"/>
<evidence type="ECO:0000256" key="5">
    <source>
        <dbReference type="ARBA" id="ARBA00022968"/>
    </source>
</evidence>
<keyword evidence="7" id="KW-0333">Golgi apparatus</keyword>
<keyword evidence="5" id="KW-0735">Signal-anchor</keyword>
<keyword evidence="10" id="KW-0325">Glycoprotein</keyword>
<dbReference type="InterPro" id="IPR027417">
    <property type="entry name" value="P-loop_NTPase"/>
</dbReference>
<evidence type="ECO:0000256" key="1">
    <source>
        <dbReference type="ARBA" id="ARBA00004323"/>
    </source>
</evidence>
<evidence type="ECO:0000256" key="8">
    <source>
        <dbReference type="ARBA" id="ARBA00023136"/>
    </source>
</evidence>
<reference evidence="12" key="1">
    <citation type="journal article" date="2023" name="Insect Mol. Biol.">
        <title>Genome sequencing provides insights into the evolution of gene families encoding plant cell wall-degrading enzymes in longhorned beetles.</title>
        <authorList>
            <person name="Shin N.R."/>
            <person name="Okamura Y."/>
            <person name="Kirsch R."/>
            <person name="Pauchet Y."/>
        </authorList>
    </citation>
    <scope>NUCLEOTIDE SEQUENCE</scope>
    <source>
        <strain evidence="12">AMC_N1</strain>
    </source>
</reference>
<dbReference type="PANTHER" id="PTHR12129:SF17">
    <property type="entry name" value="HEPARAN SULFATE 2-O-SULFOTRANSFERASE 1"/>
    <property type="match status" value="1"/>
</dbReference>
<comment type="subcellular location">
    <subcellularLocation>
        <location evidence="1">Golgi apparatus membrane</location>
        <topology evidence="1">Single-pass type II membrane protein</topology>
    </subcellularLocation>
</comment>
<keyword evidence="4 11" id="KW-0812">Transmembrane</keyword>
<sequence length="255" mass="29875">MIKPKLFYILVLIFVVCIITTLYQMQIIRLRDKIVTLESKGPKASDRDWKTDEDNLVVLYNRVPKTGSTSFVGVAYDLCKRNKFHVLHVNITANNHILSLTNQLKFISNVTNWNAMKPALYHGHFAFPRFQQTFDDCVAKQLPDCDPNNMKPGNKWALTEAKKNLINNYFLVGVTEELEDFISVLEQTLPRVFRGATEHYVSSNRSHLRQTVQKDMPSEETVRKIKDSLIWQMENELYEFTLEHFHFQKKYTLKK</sequence>
<comment type="caution">
    <text evidence="12">The sequence shown here is derived from an EMBL/GenBank/DDBJ whole genome shotgun (WGS) entry which is preliminary data.</text>
</comment>
<dbReference type="AlphaFoldDB" id="A0AAV8YYZ9"/>
<keyword evidence="8 11" id="KW-0472">Membrane</keyword>
<evidence type="ECO:0000256" key="6">
    <source>
        <dbReference type="ARBA" id="ARBA00022989"/>
    </source>
</evidence>
<keyword evidence="13" id="KW-1185">Reference proteome</keyword>
<evidence type="ECO:0000256" key="7">
    <source>
        <dbReference type="ARBA" id="ARBA00023034"/>
    </source>
</evidence>
<organism evidence="12 13">
    <name type="scientific">Aromia moschata</name>
    <dbReference type="NCBI Taxonomy" id="1265417"/>
    <lineage>
        <taxon>Eukaryota</taxon>
        <taxon>Metazoa</taxon>
        <taxon>Ecdysozoa</taxon>
        <taxon>Arthropoda</taxon>
        <taxon>Hexapoda</taxon>
        <taxon>Insecta</taxon>
        <taxon>Pterygota</taxon>
        <taxon>Neoptera</taxon>
        <taxon>Endopterygota</taxon>
        <taxon>Coleoptera</taxon>
        <taxon>Polyphaga</taxon>
        <taxon>Cucujiformia</taxon>
        <taxon>Chrysomeloidea</taxon>
        <taxon>Cerambycidae</taxon>
        <taxon>Cerambycinae</taxon>
        <taxon>Callichromatini</taxon>
        <taxon>Aromia</taxon>
    </lineage>
</organism>
<evidence type="ECO:0000313" key="12">
    <source>
        <dbReference type="EMBL" id="KAJ8956803.1"/>
    </source>
</evidence>
<evidence type="ECO:0000256" key="4">
    <source>
        <dbReference type="ARBA" id="ARBA00022692"/>
    </source>
</evidence>
<dbReference type="EMBL" id="JAPWTK010000027">
    <property type="protein sequence ID" value="KAJ8956803.1"/>
    <property type="molecule type" value="Genomic_DNA"/>
</dbReference>
<feature type="transmembrane region" description="Helical" evidence="11">
    <location>
        <begin position="6"/>
        <end position="23"/>
    </location>
</feature>
<dbReference type="GO" id="GO:0004394">
    <property type="term" value="F:heparan sulfate 2-sulfotransferase activity"/>
    <property type="evidence" value="ECO:0007669"/>
    <property type="project" value="TreeGrafter"/>
</dbReference>
<keyword evidence="9" id="KW-1015">Disulfide bond</keyword>
<comment type="similarity">
    <text evidence="2">Belongs to the sulfotransferase 3 family.</text>
</comment>
<keyword evidence="6 11" id="KW-1133">Transmembrane helix</keyword>
<dbReference type="InterPro" id="IPR007734">
    <property type="entry name" value="Heparan_SO4_2-O-STrfase"/>
</dbReference>
<evidence type="ECO:0000256" key="3">
    <source>
        <dbReference type="ARBA" id="ARBA00022679"/>
    </source>
</evidence>
<evidence type="ECO:0000256" key="11">
    <source>
        <dbReference type="SAM" id="Phobius"/>
    </source>
</evidence>
<evidence type="ECO:0000256" key="10">
    <source>
        <dbReference type="ARBA" id="ARBA00023180"/>
    </source>
</evidence>